<keyword evidence="7" id="KW-0256">Endoplasmic reticulum</keyword>
<dbReference type="InterPro" id="IPR050476">
    <property type="entry name" value="Insect_CytP450_Detox"/>
</dbReference>
<keyword evidence="10 13" id="KW-0408">Iron</keyword>
<dbReference type="InterPro" id="IPR001128">
    <property type="entry name" value="Cyt_P450"/>
</dbReference>
<accession>A0ABD2W6T1</accession>
<dbReference type="GO" id="GO:0046872">
    <property type="term" value="F:metal ion binding"/>
    <property type="evidence" value="ECO:0007669"/>
    <property type="project" value="UniProtKB-KW"/>
</dbReference>
<dbReference type="AlphaFoldDB" id="A0ABD2W6T1"/>
<dbReference type="PANTHER" id="PTHR24292">
    <property type="entry name" value="CYTOCHROME P450"/>
    <property type="match status" value="1"/>
</dbReference>
<evidence type="ECO:0000256" key="8">
    <source>
        <dbReference type="ARBA" id="ARBA00022848"/>
    </source>
</evidence>
<keyword evidence="9 13" id="KW-0560">Oxidoreductase</keyword>
<dbReference type="InterPro" id="IPR036396">
    <property type="entry name" value="Cyt_P450_sf"/>
</dbReference>
<dbReference type="Pfam" id="PF00067">
    <property type="entry name" value="p450"/>
    <property type="match status" value="1"/>
</dbReference>
<sequence length="69" mass="7462">MGFGEGPRMCVGMRLGLMLVKLAAATLLLRYGLAPSARSPWPLEMDRTSFLAYAKGGVWATFGRLEEAA</sequence>
<keyword evidence="12" id="KW-0472">Membrane</keyword>
<name>A0ABD2W6T1_9HYME</name>
<evidence type="ECO:0008006" key="16">
    <source>
        <dbReference type="Google" id="ProtNLM"/>
    </source>
</evidence>
<keyword evidence="11 13" id="KW-0503">Monooxygenase</keyword>
<dbReference type="PROSITE" id="PS00086">
    <property type="entry name" value="CYTOCHROME_P450"/>
    <property type="match status" value="1"/>
</dbReference>
<dbReference type="SUPFAM" id="SSF48264">
    <property type="entry name" value="Cytochrome P450"/>
    <property type="match status" value="1"/>
</dbReference>
<organism evidence="14 15">
    <name type="scientific">Trichogramma kaykai</name>
    <dbReference type="NCBI Taxonomy" id="54128"/>
    <lineage>
        <taxon>Eukaryota</taxon>
        <taxon>Metazoa</taxon>
        <taxon>Ecdysozoa</taxon>
        <taxon>Arthropoda</taxon>
        <taxon>Hexapoda</taxon>
        <taxon>Insecta</taxon>
        <taxon>Pterygota</taxon>
        <taxon>Neoptera</taxon>
        <taxon>Endopterygota</taxon>
        <taxon>Hymenoptera</taxon>
        <taxon>Apocrita</taxon>
        <taxon>Proctotrupomorpha</taxon>
        <taxon>Chalcidoidea</taxon>
        <taxon>Trichogrammatidae</taxon>
        <taxon>Trichogramma</taxon>
    </lineage>
</organism>
<evidence type="ECO:0000256" key="5">
    <source>
        <dbReference type="ARBA" id="ARBA00022617"/>
    </source>
</evidence>
<evidence type="ECO:0000256" key="3">
    <source>
        <dbReference type="ARBA" id="ARBA00004406"/>
    </source>
</evidence>
<dbReference type="Gene3D" id="1.10.630.10">
    <property type="entry name" value="Cytochrome P450"/>
    <property type="match status" value="1"/>
</dbReference>
<evidence type="ECO:0000256" key="11">
    <source>
        <dbReference type="ARBA" id="ARBA00023033"/>
    </source>
</evidence>
<comment type="subcellular location">
    <subcellularLocation>
        <location evidence="3">Endoplasmic reticulum membrane</location>
        <topology evidence="3">Peripheral membrane protein</topology>
    </subcellularLocation>
    <subcellularLocation>
        <location evidence="2">Microsome membrane</location>
        <topology evidence="2">Peripheral membrane protein</topology>
    </subcellularLocation>
</comment>
<dbReference type="InterPro" id="IPR017972">
    <property type="entry name" value="Cyt_P450_CS"/>
</dbReference>
<evidence type="ECO:0000256" key="4">
    <source>
        <dbReference type="ARBA" id="ARBA00010617"/>
    </source>
</evidence>
<dbReference type="GO" id="GO:0004497">
    <property type="term" value="F:monooxygenase activity"/>
    <property type="evidence" value="ECO:0007669"/>
    <property type="project" value="UniProtKB-KW"/>
</dbReference>
<comment type="caution">
    <text evidence="14">The sequence shown here is derived from an EMBL/GenBank/DDBJ whole genome shotgun (WGS) entry which is preliminary data.</text>
</comment>
<dbReference type="Proteomes" id="UP001627154">
    <property type="component" value="Unassembled WGS sequence"/>
</dbReference>
<evidence type="ECO:0000256" key="10">
    <source>
        <dbReference type="ARBA" id="ARBA00023004"/>
    </source>
</evidence>
<evidence type="ECO:0000313" key="15">
    <source>
        <dbReference type="Proteomes" id="UP001627154"/>
    </source>
</evidence>
<gene>
    <name evidence="14" type="ORF">TKK_016315</name>
</gene>
<keyword evidence="15" id="KW-1185">Reference proteome</keyword>
<evidence type="ECO:0000256" key="1">
    <source>
        <dbReference type="ARBA" id="ARBA00001971"/>
    </source>
</evidence>
<evidence type="ECO:0000256" key="9">
    <source>
        <dbReference type="ARBA" id="ARBA00023002"/>
    </source>
</evidence>
<keyword evidence="6 13" id="KW-0479">Metal-binding</keyword>
<evidence type="ECO:0000256" key="12">
    <source>
        <dbReference type="ARBA" id="ARBA00023136"/>
    </source>
</evidence>
<comment type="similarity">
    <text evidence="4 13">Belongs to the cytochrome P450 family.</text>
</comment>
<reference evidence="14 15" key="1">
    <citation type="journal article" date="2024" name="bioRxiv">
        <title>A reference genome for Trichogramma kaykai: A tiny desert-dwelling parasitoid wasp with competing sex-ratio distorters.</title>
        <authorList>
            <person name="Culotta J."/>
            <person name="Lindsey A.R."/>
        </authorList>
    </citation>
    <scope>NUCLEOTIDE SEQUENCE [LARGE SCALE GENOMIC DNA]</scope>
    <source>
        <strain evidence="14 15">KSX58</strain>
    </source>
</reference>
<dbReference type="EMBL" id="JBJJXI010000129">
    <property type="protein sequence ID" value="KAL3388598.1"/>
    <property type="molecule type" value="Genomic_DNA"/>
</dbReference>
<evidence type="ECO:0000313" key="14">
    <source>
        <dbReference type="EMBL" id="KAL3388598.1"/>
    </source>
</evidence>
<evidence type="ECO:0000256" key="7">
    <source>
        <dbReference type="ARBA" id="ARBA00022824"/>
    </source>
</evidence>
<dbReference type="GO" id="GO:0005789">
    <property type="term" value="C:endoplasmic reticulum membrane"/>
    <property type="evidence" value="ECO:0007669"/>
    <property type="project" value="UniProtKB-SubCell"/>
</dbReference>
<dbReference type="PANTHER" id="PTHR24292:SF104">
    <property type="entry name" value="CYTOCHROME P450 308A1-RELATED"/>
    <property type="match status" value="1"/>
</dbReference>
<proteinExistence type="inferred from homology"/>
<keyword evidence="8" id="KW-0492">Microsome</keyword>
<evidence type="ECO:0000256" key="2">
    <source>
        <dbReference type="ARBA" id="ARBA00004174"/>
    </source>
</evidence>
<protein>
    <recommendedName>
        <fullName evidence="16">Cytochrome P450</fullName>
    </recommendedName>
</protein>
<evidence type="ECO:0000256" key="13">
    <source>
        <dbReference type="RuleBase" id="RU000461"/>
    </source>
</evidence>
<keyword evidence="5 13" id="KW-0349">Heme</keyword>
<evidence type="ECO:0000256" key="6">
    <source>
        <dbReference type="ARBA" id="ARBA00022723"/>
    </source>
</evidence>
<comment type="cofactor">
    <cofactor evidence="1">
        <name>heme</name>
        <dbReference type="ChEBI" id="CHEBI:30413"/>
    </cofactor>
</comment>